<evidence type="ECO:0000256" key="4">
    <source>
        <dbReference type="ARBA" id="ARBA00022519"/>
    </source>
</evidence>
<comment type="function">
    <text evidence="9">Part of the tripartite ATP-independent periplasmic (TRAP) transport system.</text>
</comment>
<evidence type="ECO:0000256" key="6">
    <source>
        <dbReference type="ARBA" id="ARBA00022989"/>
    </source>
</evidence>
<feature type="transmembrane region" description="Helical" evidence="9">
    <location>
        <begin position="92"/>
        <end position="114"/>
    </location>
</feature>
<evidence type="ECO:0000256" key="8">
    <source>
        <dbReference type="ARBA" id="ARBA00038436"/>
    </source>
</evidence>
<keyword evidence="4 9" id="KW-0997">Cell inner membrane</keyword>
<dbReference type="PANTHER" id="PTHR35011">
    <property type="entry name" value="2,3-DIKETO-L-GULONATE TRAP TRANSPORTER SMALL PERMEASE PROTEIN YIAM"/>
    <property type="match status" value="1"/>
</dbReference>
<sequence>MNSLLIFSHWMDKLSEQVGTAVKWLVLVAVLISTGNAIMRKAFSISSNGLLEIQWYLFSGIFLLGAGYAFLRNAHVRIDFVSGRLSPRTRSAIDIVGILAVIVPLCCILIGLSWPLLVNAWVSGEMSPDAGGLIRWPVYSLVPIGMVLLLLQSASELIKRAAFIMGLIPDPIAEPELEDIPEVQTPGHSKASESANETREQR</sequence>
<dbReference type="Pfam" id="PF04290">
    <property type="entry name" value="DctQ"/>
    <property type="match status" value="1"/>
</dbReference>
<comment type="similarity">
    <text evidence="8 9">Belongs to the TRAP transporter small permease family.</text>
</comment>
<dbReference type="GO" id="GO:0005886">
    <property type="term" value="C:plasma membrane"/>
    <property type="evidence" value="ECO:0007669"/>
    <property type="project" value="UniProtKB-SubCell"/>
</dbReference>
<keyword evidence="6 9" id="KW-1133">Transmembrane helix</keyword>
<feature type="transmembrane region" description="Helical" evidence="9">
    <location>
        <begin position="134"/>
        <end position="151"/>
    </location>
</feature>
<dbReference type="AlphaFoldDB" id="A0A2N4U6T5"/>
<gene>
    <name evidence="12" type="ORF">CR159_06955</name>
</gene>
<feature type="domain" description="Tripartite ATP-independent periplasmic transporters DctQ component" evidence="11">
    <location>
        <begin position="30"/>
        <end position="161"/>
    </location>
</feature>
<evidence type="ECO:0000256" key="10">
    <source>
        <dbReference type="SAM" id="MobiDB-lite"/>
    </source>
</evidence>
<keyword evidence="13" id="KW-1185">Reference proteome</keyword>
<keyword evidence="2 9" id="KW-0813">Transport</keyword>
<evidence type="ECO:0000259" key="11">
    <source>
        <dbReference type="Pfam" id="PF04290"/>
    </source>
</evidence>
<evidence type="ECO:0000256" key="7">
    <source>
        <dbReference type="ARBA" id="ARBA00023136"/>
    </source>
</evidence>
<protein>
    <recommendedName>
        <fullName evidence="9">TRAP transporter small permease protein</fullName>
    </recommendedName>
</protein>
<evidence type="ECO:0000256" key="5">
    <source>
        <dbReference type="ARBA" id="ARBA00022692"/>
    </source>
</evidence>
<dbReference type="GO" id="GO:0022857">
    <property type="term" value="F:transmembrane transporter activity"/>
    <property type="evidence" value="ECO:0007669"/>
    <property type="project" value="UniProtKB-UniRule"/>
</dbReference>
<feature type="transmembrane region" description="Helical" evidence="9">
    <location>
        <begin position="21"/>
        <end position="38"/>
    </location>
</feature>
<feature type="region of interest" description="Disordered" evidence="10">
    <location>
        <begin position="178"/>
        <end position="202"/>
    </location>
</feature>
<dbReference type="EMBL" id="PDNW01000004">
    <property type="protein sequence ID" value="PLC50730.1"/>
    <property type="molecule type" value="Genomic_DNA"/>
</dbReference>
<evidence type="ECO:0000256" key="9">
    <source>
        <dbReference type="RuleBase" id="RU369079"/>
    </source>
</evidence>
<keyword evidence="3" id="KW-1003">Cell membrane</keyword>
<dbReference type="InterPro" id="IPR055348">
    <property type="entry name" value="DctQ"/>
</dbReference>
<evidence type="ECO:0000313" key="13">
    <source>
        <dbReference type="Proteomes" id="UP000234190"/>
    </source>
</evidence>
<name>A0A2N4U6T5_9BURK</name>
<comment type="subcellular location">
    <subcellularLocation>
        <location evidence="1 9">Cell inner membrane</location>
        <topology evidence="1 9">Multi-pass membrane protein</topology>
    </subcellularLocation>
</comment>
<dbReference type="InterPro" id="IPR007387">
    <property type="entry name" value="TRAP_DctQ"/>
</dbReference>
<organism evidence="12 13">
    <name type="scientific">Pollutimonas subterranea</name>
    <dbReference type="NCBI Taxonomy" id="2045210"/>
    <lineage>
        <taxon>Bacteria</taxon>
        <taxon>Pseudomonadati</taxon>
        <taxon>Pseudomonadota</taxon>
        <taxon>Betaproteobacteria</taxon>
        <taxon>Burkholderiales</taxon>
        <taxon>Alcaligenaceae</taxon>
        <taxon>Pollutimonas</taxon>
    </lineage>
</organism>
<accession>A0A2N4U6T5</accession>
<dbReference type="Proteomes" id="UP000234190">
    <property type="component" value="Unassembled WGS sequence"/>
</dbReference>
<dbReference type="PANTHER" id="PTHR35011:SF4">
    <property type="entry name" value="SLL1102 PROTEIN"/>
    <property type="match status" value="1"/>
</dbReference>
<keyword evidence="5 9" id="KW-0812">Transmembrane</keyword>
<evidence type="ECO:0000256" key="3">
    <source>
        <dbReference type="ARBA" id="ARBA00022475"/>
    </source>
</evidence>
<proteinExistence type="inferred from homology"/>
<evidence type="ECO:0000256" key="1">
    <source>
        <dbReference type="ARBA" id="ARBA00004429"/>
    </source>
</evidence>
<keyword evidence="7 9" id="KW-0472">Membrane</keyword>
<evidence type="ECO:0000313" key="12">
    <source>
        <dbReference type="EMBL" id="PLC50730.1"/>
    </source>
</evidence>
<comment type="caution">
    <text evidence="12">The sequence shown here is derived from an EMBL/GenBank/DDBJ whole genome shotgun (WGS) entry which is preliminary data.</text>
</comment>
<comment type="subunit">
    <text evidence="9">The complex comprises the extracytoplasmic solute receptor protein and the two transmembrane proteins.</text>
</comment>
<reference evidence="12 13" key="1">
    <citation type="submission" date="2017-10" db="EMBL/GenBank/DDBJ databases">
        <title>Two draft genome sequences of Pusillimonas sp. strains isolated from a nitrate- and radionuclide-contaminated groundwater in Russia.</title>
        <authorList>
            <person name="Grouzdev D.S."/>
            <person name="Tourova T.P."/>
            <person name="Goeva M.A."/>
            <person name="Babich T.L."/>
            <person name="Sokolova D.S."/>
            <person name="Abdullin R."/>
            <person name="Poltaraus A.B."/>
            <person name="Toshchakov S.V."/>
            <person name="Nazina T.N."/>
        </authorList>
    </citation>
    <scope>NUCLEOTIDE SEQUENCE [LARGE SCALE GENOMIC DNA]</scope>
    <source>
        <strain evidence="12 13">JR1/69-3-13</strain>
    </source>
</reference>
<dbReference type="RefSeq" id="WP_102073277.1">
    <property type="nucleotide sequence ID" value="NZ_PDNW01000004.1"/>
</dbReference>
<dbReference type="OrthoDB" id="9795655at2"/>
<evidence type="ECO:0000256" key="2">
    <source>
        <dbReference type="ARBA" id="ARBA00022448"/>
    </source>
</evidence>
<feature type="transmembrane region" description="Helical" evidence="9">
    <location>
        <begin position="53"/>
        <end position="71"/>
    </location>
</feature>